<evidence type="ECO:0000259" key="6">
    <source>
        <dbReference type="Pfam" id="PF08281"/>
    </source>
</evidence>
<dbReference type="InterPro" id="IPR013249">
    <property type="entry name" value="RNA_pol_sigma70_r4_t2"/>
</dbReference>
<evidence type="ECO:0000259" key="5">
    <source>
        <dbReference type="Pfam" id="PF04542"/>
    </source>
</evidence>
<sequence length="185" mass="21192">MFTIHNCDDFHTLPEKVFKKYYSRLCDFACYLLKDQDAAEDIVQDVFIVYLEEHERISPHPDAVKSFLYSSVKNACLNKIRHLKVVDGYHKKFPLDILDDPQTLNGIIHAEVLSEIHEAINALPEGCALVLKYGYLEGLQNRKIAELLNISLNTVKSQKQRALQLLRLKLSDTAFTTLITLMSVI</sequence>
<dbReference type="NCBIfam" id="TIGR02937">
    <property type="entry name" value="sigma70-ECF"/>
    <property type="match status" value="1"/>
</dbReference>
<dbReference type="GO" id="GO:0006352">
    <property type="term" value="P:DNA-templated transcription initiation"/>
    <property type="evidence" value="ECO:0007669"/>
    <property type="project" value="InterPro"/>
</dbReference>
<evidence type="ECO:0000256" key="2">
    <source>
        <dbReference type="ARBA" id="ARBA00023015"/>
    </source>
</evidence>
<gene>
    <name evidence="7" type="ORF">FA047_05295</name>
</gene>
<evidence type="ECO:0000313" key="8">
    <source>
        <dbReference type="Proteomes" id="UP000307244"/>
    </source>
</evidence>
<dbReference type="SUPFAM" id="SSF88659">
    <property type="entry name" value="Sigma3 and sigma4 domains of RNA polymerase sigma factors"/>
    <property type="match status" value="1"/>
</dbReference>
<dbReference type="Gene3D" id="1.10.1740.10">
    <property type="match status" value="1"/>
</dbReference>
<dbReference type="Gene3D" id="1.10.10.10">
    <property type="entry name" value="Winged helix-like DNA-binding domain superfamily/Winged helix DNA-binding domain"/>
    <property type="match status" value="1"/>
</dbReference>
<dbReference type="InterPro" id="IPR039425">
    <property type="entry name" value="RNA_pol_sigma-70-like"/>
</dbReference>
<dbReference type="InterPro" id="IPR014327">
    <property type="entry name" value="RNA_pol_sigma70_bacteroid"/>
</dbReference>
<evidence type="ECO:0000256" key="1">
    <source>
        <dbReference type="ARBA" id="ARBA00010641"/>
    </source>
</evidence>
<dbReference type="Pfam" id="PF08281">
    <property type="entry name" value="Sigma70_r4_2"/>
    <property type="match status" value="1"/>
</dbReference>
<dbReference type="RefSeq" id="WP_136834920.1">
    <property type="nucleotide sequence ID" value="NZ_SWBQ01000001.1"/>
</dbReference>
<keyword evidence="2" id="KW-0805">Transcription regulation</keyword>
<comment type="similarity">
    <text evidence="1">Belongs to the sigma-70 factor family. ECF subfamily.</text>
</comment>
<dbReference type="AlphaFoldDB" id="A0A4U1CU39"/>
<dbReference type="CDD" id="cd06171">
    <property type="entry name" value="Sigma70_r4"/>
    <property type="match status" value="1"/>
</dbReference>
<dbReference type="EMBL" id="SWBQ01000001">
    <property type="protein sequence ID" value="TKC09509.1"/>
    <property type="molecule type" value="Genomic_DNA"/>
</dbReference>
<dbReference type="NCBIfam" id="TIGR02985">
    <property type="entry name" value="Sig70_bacteroi1"/>
    <property type="match status" value="1"/>
</dbReference>
<dbReference type="Pfam" id="PF04542">
    <property type="entry name" value="Sigma70_r2"/>
    <property type="match status" value="1"/>
</dbReference>
<feature type="domain" description="RNA polymerase sigma-70 region 2" evidence="5">
    <location>
        <begin position="18"/>
        <end position="82"/>
    </location>
</feature>
<dbReference type="GO" id="GO:0016987">
    <property type="term" value="F:sigma factor activity"/>
    <property type="evidence" value="ECO:0007669"/>
    <property type="project" value="UniProtKB-KW"/>
</dbReference>
<dbReference type="InterPro" id="IPR014284">
    <property type="entry name" value="RNA_pol_sigma-70_dom"/>
</dbReference>
<dbReference type="PANTHER" id="PTHR43133">
    <property type="entry name" value="RNA POLYMERASE ECF-TYPE SIGMA FACTO"/>
    <property type="match status" value="1"/>
</dbReference>
<accession>A0A4U1CU39</accession>
<name>A0A4U1CU39_9SPHI</name>
<dbReference type="Proteomes" id="UP000307244">
    <property type="component" value="Unassembled WGS sequence"/>
</dbReference>
<dbReference type="PANTHER" id="PTHR43133:SF46">
    <property type="entry name" value="RNA POLYMERASE SIGMA-70 FACTOR ECF SUBFAMILY"/>
    <property type="match status" value="1"/>
</dbReference>
<dbReference type="InterPro" id="IPR007627">
    <property type="entry name" value="RNA_pol_sigma70_r2"/>
</dbReference>
<dbReference type="GO" id="GO:0003677">
    <property type="term" value="F:DNA binding"/>
    <property type="evidence" value="ECO:0007669"/>
    <property type="project" value="InterPro"/>
</dbReference>
<dbReference type="InterPro" id="IPR013325">
    <property type="entry name" value="RNA_pol_sigma_r2"/>
</dbReference>
<organism evidence="7 8">
    <name type="scientific">Pedobacter frigoris</name>
    <dbReference type="NCBI Taxonomy" id="2571272"/>
    <lineage>
        <taxon>Bacteria</taxon>
        <taxon>Pseudomonadati</taxon>
        <taxon>Bacteroidota</taxon>
        <taxon>Sphingobacteriia</taxon>
        <taxon>Sphingobacteriales</taxon>
        <taxon>Sphingobacteriaceae</taxon>
        <taxon>Pedobacter</taxon>
    </lineage>
</organism>
<protein>
    <submittedName>
        <fullName evidence="7">RNA polymerase sigma-70 factor</fullName>
    </submittedName>
</protein>
<evidence type="ECO:0000256" key="4">
    <source>
        <dbReference type="ARBA" id="ARBA00023163"/>
    </source>
</evidence>
<comment type="caution">
    <text evidence="7">The sequence shown here is derived from an EMBL/GenBank/DDBJ whole genome shotgun (WGS) entry which is preliminary data.</text>
</comment>
<keyword evidence="4" id="KW-0804">Transcription</keyword>
<keyword evidence="3" id="KW-0731">Sigma factor</keyword>
<reference evidence="7 8" key="1">
    <citation type="submission" date="2019-04" db="EMBL/GenBank/DDBJ databases">
        <title>Pedobacter sp. RP-3-15 sp. nov., isolated from Arctic soil.</title>
        <authorList>
            <person name="Dahal R.H."/>
            <person name="Kim D.-U."/>
        </authorList>
    </citation>
    <scope>NUCLEOTIDE SEQUENCE [LARGE SCALE GENOMIC DNA]</scope>
    <source>
        <strain evidence="7 8">RP-3-15</strain>
    </source>
</reference>
<keyword evidence="8" id="KW-1185">Reference proteome</keyword>
<dbReference type="InterPro" id="IPR036388">
    <property type="entry name" value="WH-like_DNA-bd_sf"/>
</dbReference>
<dbReference type="InterPro" id="IPR013324">
    <property type="entry name" value="RNA_pol_sigma_r3/r4-like"/>
</dbReference>
<proteinExistence type="inferred from homology"/>
<dbReference type="SUPFAM" id="SSF88946">
    <property type="entry name" value="Sigma2 domain of RNA polymerase sigma factors"/>
    <property type="match status" value="1"/>
</dbReference>
<dbReference type="OrthoDB" id="656273at2"/>
<evidence type="ECO:0000313" key="7">
    <source>
        <dbReference type="EMBL" id="TKC09509.1"/>
    </source>
</evidence>
<feature type="domain" description="RNA polymerase sigma factor 70 region 4 type 2" evidence="6">
    <location>
        <begin position="115"/>
        <end position="166"/>
    </location>
</feature>
<evidence type="ECO:0000256" key="3">
    <source>
        <dbReference type="ARBA" id="ARBA00023082"/>
    </source>
</evidence>